<proteinExistence type="predicted"/>
<evidence type="ECO:0000313" key="1">
    <source>
        <dbReference type="EMBL" id="MED6191327.1"/>
    </source>
</evidence>
<dbReference type="Proteomes" id="UP001341840">
    <property type="component" value="Unassembled WGS sequence"/>
</dbReference>
<feature type="non-terminal residue" evidence="1">
    <location>
        <position position="71"/>
    </location>
</feature>
<keyword evidence="2" id="KW-1185">Reference proteome</keyword>
<comment type="caution">
    <text evidence="1">The sequence shown here is derived from an EMBL/GenBank/DDBJ whole genome shotgun (WGS) entry which is preliminary data.</text>
</comment>
<dbReference type="EMBL" id="JASCZI010193565">
    <property type="protein sequence ID" value="MED6191327.1"/>
    <property type="molecule type" value="Genomic_DNA"/>
</dbReference>
<sequence length="71" mass="8506">MEAMIPLEVEFESPRVTFYREVDNIEVCNTELELSEEIREEARVREAALKQRVANRYNMKVIRRSFVQDDL</sequence>
<reference evidence="1 2" key="1">
    <citation type="journal article" date="2023" name="Plants (Basel)">
        <title>Bridging the Gap: Combining Genomics and Transcriptomics Approaches to Understand Stylosanthes scabra, an Orphan Legume from the Brazilian Caatinga.</title>
        <authorList>
            <person name="Ferreira-Neto J.R.C."/>
            <person name="da Silva M.D."/>
            <person name="Binneck E."/>
            <person name="de Melo N.F."/>
            <person name="da Silva R.H."/>
            <person name="de Melo A.L.T.M."/>
            <person name="Pandolfi V."/>
            <person name="Bustamante F.O."/>
            <person name="Brasileiro-Vidal A.C."/>
            <person name="Benko-Iseppon A.M."/>
        </authorList>
    </citation>
    <scope>NUCLEOTIDE SEQUENCE [LARGE SCALE GENOMIC DNA]</scope>
    <source>
        <tissue evidence="1">Leaves</tissue>
    </source>
</reference>
<name>A0ABU6X048_9FABA</name>
<evidence type="ECO:0000313" key="2">
    <source>
        <dbReference type="Proteomes" id="UP001341840"/>
    </source>
</evidence>
<organism evidence="1 2">
    <name type="scientific">Stylosanthes scabra</name>
    <dbReference type="NCBI Taxonomy" id="79078"/>
    <lineage>
        <taxon>Eukaryota</taxon>
        <taxon>Viridiplantae</taxon>
        <taxon>Streptophyta</taxon>
        <taxon>Embryophyta</taxon>
        <taxon>Tracheophyta</taxon>
        <taxon>Spermatophyta</taxon>
        <taxon>Magnoliopsida</taxon>
        <taxon>eudicotyledons</taxon>
        <taxon>Gunneridae</taxon>
        <taxon>Pentapetalae</taxon>
        <taxon>rosids</taxon>
        <taxon>fabids</taxon>
        <taxon>Fabales</taxon>
        <taxon>Fabaceae</taxon>
        <taxon>Papilionoideae</taxon>
        <taxon>50 kb inversion clade</taxon>
        <taxon>dalbergioids sensu lato</taxon>
        <taxon>Dalbergieae</taxon>
        <taxon>Pterocarpus clade</taxon>
        <taxon>Stylosanthes</taxon>
    </lineage>
</organism>
<accession>A0ABU6X048</accession>
<protein>
    <submittedName>
        <fullName evidence="1">Uncharacterized protein</fullName>
    </submittedName>
</protein>
<gene>
    <name evidence="1" type="ORF">PIB30_115335</name>
</gene>